<dbReference type="Gene3D" id="3.20.20.80">
    <property type="entry name" value="Glycosidases"/>
    <property type="match status" value="1"/>
</dbReference>
<evidence type="ECO:0000313" key="3">
    <source>
        <dbReference type="Proteomes" id="UP000256405"/>
    </source>
</evidence>
<accession>A0A3E0E3W8</accession>
<feature type="chain" id="PRO_5017706568" evidence="1">
    <location>
        <begin position="23"/>
        <end position="492"/>
    </location>
</feature>
<feature type="signal peptide" evidence="1">
    <location>
        <begin position="1"/>
        <end position="22"/>
    </location>
</feature>
<dbReference type="AlphaFoldDB" id="A0A3E0E3W8"/>
<gene>
    <name evidence="2" type="ORF">C8N25_102307</name>
</gene>
<evidence type="ECO:0000313" key="2">
    <source>
        <dbReference type="EMBL" id="REG92901.1"/>
    </source>
</evidence>
<dbReference type="SUPFAM" id="SSF51445">
    <property type="entry name" value="(Trans)glycosidases"/>
    <property type="match status" value="1"/>
</dbReference>
<dbReference type="InterPro" id="IPR051923">
    <property type="entry name" value="Glycosyl_Hydrolase_39"/>
</dbReference>
<sequence>MINFKVILASCLIFLFGINAIAQTTDSYGLTKIGEINPRNANEIEGSNWLLGCETLDRDFTDYDAYKEYLNPLGIKRLRLQGGWAKTEKVKGQYDWAWLDHIVNDATSRGLEPWIQFSYGNEIYEGGGGINLAAGVPHSEVALAAWDRWVAAMVNRYKDKVINWEIWNEPNFGDNLENTAEKAAALNIRTIEIVKRIQPEAKVSGLAFGHIDLEYAAEFFKVMHDSGKLELLDNITYHDYVYNPDSHYPKVMEMKKILEQYSTKITLRQGENGAPSIGGPGRGAIGDHDWSELSQAKWDTRRMLGDLGHDIESSVFSIIDMAYNSGPIKRLNVKGLLMSDSTKQVIRPKMAYYAVQNIAAVFDNSLERITDVKDSHNSKYIPEDPNEVVFNKSTDRSFAVYGYKHQETGQQVFTIWESESMPNNSTEKRLFNFTFANAKFEEPVYVDMITGEVFDIPTDQWSKNGAQYTFRNIPIYDGPILLADKSLIPIKK</sequence>
<dbReference type="OrthoDB" id="9800974at2"/>
<organism evidence="2 3">
    <name type="scientific">Algoriphagus antarcticus</name>
    <dbReference type="NCBI Taxonomy" id="238540"/>
    <lineage>
        <taxon>Bacteria</taxon>
        <taxon>Pseudomonadati</taxon>
        <taxon>Bacteroidota</taxon>
        <taxon>Cytophagia</taxon>
        <taxon>Cytophagales</taxon>
        <taxon>Cyclobacteriaceae</taxon>
        <taxon>Algoriphagus</taxon>
    </lineage>
</organism>
<dbReference type="GO" id="GO:0004553">
    <property type="term" value="F:hydrolase activity, hydrolyzing O-glycosyl compounds"/>
    <property type="evidence" value="ECO:0007669"/>
    <property type="project" value="TreeGrafter"/>
</dbReference>
<keyword evidence="2" id="KW-0378">Hydrolase</keyword>
<dbReference type="InterPro" id="IPR017853">
    <property type="entry name" value="GH"/>
</dbReference>
<keyword evidence="1" id="KW-0732">Signal</keyword>
<dbReference type="RefSeq" id="WP_086539712.1">
    <property type="nucleotide sequence ID" value="NZ_MSSW01000003.1"/>
</dbReference>
<dbReference type="PANTHER" id="PTHR12631">
    <property type="entry name" value="ALPHA-L-IDURONIDASE"/>
    <property type="match status" value="1"/>
</dbReference>
<proteinExistence type="predicted"/>
<evidence type="ECO:0000256" key="1">
    <source>
        <dbReference type="SAM" id="SignalP"/>
    </source>
</evidence>
<dbReference type="PANTHER" id="PTHR12631:SF10">
    <property type="entry name" value="BETA-XYLOSIDASE-LIKE PROTEIN-RELATED"/>
    <property type="match status" value="1"/>
</dbReference>
<keyword evidence="3" id="KW-1185">Reference proteome</keyword>
<name>A0A3E0E3W8_9BACT</name>
<dbReference type="EMBL" id="QUNF01000002">
    <property type="protein sequence ID" value="REG92901.1"/>
    <property type="molecule type" value="Genomic_DNA"/>
</dbReference>
<dbReference type="Proteomes" id="UP000256405">
    <property type="component" value="Unassembled WGS sequence"/>
</dbReference>
<comment type="caution">
    <text evidence="2">The sequence shown here is derived from an EMBL/GenBank/DDBJ whole genome shotgun (WGS) entry which is preliminary data.</text>
</comment>
<reference evidence="2 3" key="1">
    <citation type="submission" date="2018-08" db="EMBL/GenBank/DDBJ databases">
        <title>Genomic Encyclopedia of Archaeal and Bacterial Type Strains, Phase II (KMG-II): from individual species to whole genera.</title>
        <authorList>
            <person name="Goeker M."/>
        </authorList>
    </citation>
    <scope>NUCLEOTIDE SEQUENCE [LARGE SCALE GENOMIC DNA]</scope>
    <source>
        <strain evidence="2 3">DSM 15986</strain>
    </source>
</reference>
<protein>
    <submittedName>
        <fullName evidence="2">Glycosyl hydrolase family 39</fullName>
    </submittedName>
</protein>